<comment type="caution">
    <text evidence="2">The sequence shown here is derived from an EMBL/GenBank/DDBJ whole genome shotgun (WGS) entry which is preliminary data.</text>
</comment>
<dbReference type="RefSeq" id="WP_119516351.1">
    <property type="nucleotide sequence ID" value="NZ_NQYH01000008.1"/>
</dbReference>
<protein>
    <recommendedName>
        <fullName evidence="1">Amidohydrolase-related domain-containing protein</fullName>
    </recommendedName>
</protein>
<reference evidence="2 3" key="1">
    <citation type="submission" date="2017-08" db="EMBL/GenBank/DDBJ databases">
        <title>Pusillimonas indicus sp. nov., a member of the family Alcaligenaceae isolated from surface seawater.</title>
        <authorList>
            <person name="Li J."/>
        </authorList>
    </citation>
    <scope>NUCLEOTIDE SEQUENCE [LARGE SCALE GENOMIC DNA]</scope>
    <source>
        <strain evidence="2 3">L52-1-41</strain>
    </source>
</reference>
<dbReference type="Gene3D" id="3.20.20.140">
    <property type="entry name" value="Metal-dependent hydrolases"/>
    <property type="match status" value="1"/>
</dbReference>
<dbReference type="CDD" id="cd01299">
    <property type="entry name" value="Met_dep_hydrolase_A"/>
    <property type="match status" value="1"/>
</dbReference>
<dbReference type="GO" id="GO:0016810">
    <property type="term" value="F:hydrolase activity, acting on carbon-nitrogen (but not peptide) bonds"/>
    <property type="evidence" value="ECO:0007669"/>
    <property type="project" value="InterPro"/>
</dbReference>
<dbReference type="Pfam" id="PF01979">
    <property type="entry name" value="Amidohydro_1"/>
    <property type="match status" value="1"/>
</dbReference>
<dbReference type="SUPFAM" id="SSF51556">
    <property type="entry name" value="Metallo-dependent hydrolases"/>
    <property type="match status" value="1"/>
</dbReference>
<accession>A0A3A1YS64</accession>
<sequence length="430" mass="45654">MTLAKLRQAYTSTRIIDGMGEAFSGYMVVENGRLIDVQKGALPDAVRTDAQTQVVELGEHTILPGMIDCHVHLTMDATPQVGPISTDEEKMLAFLRASRNALRTLHGGVTTVRDCGTQGNVDFALRRAASEGLCVTPRLLLSGEALCMTGGHGWRFLGQEVDGVDGVRKAARQRLKAGADNVKLIATGGILTPGGAIGNAQMTIDEMRAATDEAHNAGKISAAHAHAAQGIKNAVLAHVDSIEHGYFIDPEGIDLMLRHGTWLVATSTPIRNVVTHGLAGGLSQDMVDKAQSAIDAHVSSFKQARAAGVKLAMGTDAGVPYTPHGSNLDELVYFVEMGMTPMEAIQVTTRDSARMLKMDHLVGTLEVGKCADFIVVEGDPLVDVSILRAPAAIRKVVLNGRLVMDRDASQFLVGAAFGDQAVIGSRFFDA</sequence>
<dbReference type="InterPro" id="IPR057744">
    <property type="entry name" value="OTAase-like"/>
</dbReference>
<dbReference type="OrthoDB" id="9782972at2"/>
<dbReference type="InterPro" id="IPR006680">
    <property type="entry name" value="Amidohydro-rel"/>
</dbReference>
<dbReference type="PANTHER" id="PTHR43135:SF3">
    <property type="entry name" value="ALPHA-D-RIBOSE 1-METHYLPHOSPHONATE 5-TRIPHOSPHATE DIPHOSPHATASE"/>
    <property type="match status" value="1"/>
</dbReference>
<evidence type="ECO:0000313" key="3">
    <source>
        <dbReference type="Proteomes" id="UP000266206"/>
    </source>
</evidence>
<dbReference type="InterPro" id="IPR032466">
    <property type="entry name" value="Metal_Hydrolase"/>
</dbReference>
<dbReference type="Gene3D" id="2.30.40.10">
    <property type="entry name" value="Urease, subunit C, domain 1"/>
    <property type="match status" value="1"/>
</dbReference>
<dbReference type="AlphaFoldDB" id="A0A3A1YS64"/>
<proteinExistence type="predicted"/>
<dbReference type="EMBL" id="NQYH01000008">
    <property type="protein sequence ID" value="RIY40495.1"/>
    <property type="molecule type" value="Genomic_DNA"/>
</dbReference>
<dbReference type="InterPro" id="IPR051781">
    <property type="entry name" value="Metallo-dep_Hydrolase"/>
</dbReference>
<name>A0A3A1YS64_9BURK</name>
<feature type="domain" description="Amidohydrolase-related" evidence="1">
    <location>
        <begin position="61"/>
        <end position="403"/>
    </location>
</feature>
<gene>
    <name evidence="2" type="ORF">CJP73_10205</name>
</gene>
<evidence type="ECO:0000259" key="1">
    <source>
        <dbReference type="Pfam" id="PF01979"/>
    </source>
</evidence>
<dbReference type="PANTHER" id="PTHR43135">
    <property type="entry name" value="ALPHA-D-RIBOSE 1-METHYLPHOSPHONATE 5-TRIPHOSPHATE DIPHOSPHATASE"/>
    <property type="match status" value="1"/>
</dbReference>
<evidence type="ECO:0000313" key="2">
    <source>
        <dbReference type="EMBL" id="RIY40495.1"/>
    </source>
</evidence>
<dbReference type="InterPro" id="IPR011059">
    <property type="entry name" value="Metal-dep_hydrolase_composite"/>
</dbReference>
<dbReference type="SUPFAM" id="SSF51338">
    <property type="entry name" value="Composite domain of metallo-dependent hydrolases"/>
    <property type="match status" value="1"/>
</dbReference>
<dbReference type="Proteomes" id="UP000266206">
    <property type="component" value="Unassembled WGS sequence"/>
</dbReference>
<organism evidence="2 3">
    <name type="scientific">Neopusillimonas maritima</name>
    <dbReference type="NCBI Taxonomy" id="2026239"/>
    <lineage>
        <taxon>Bacteria</taxon>
        <taxon>Pseudomonadati</taxon>
        <taxon>Pseudomonadota</taxon>
        <taxon>Betaproteobacteria</taxon>
        <taxon>Burkholderiales</taxon>
        <taxon>Alcaligenaceae</taxon>
        <taxon>Neopusillimonas</taxon>
    </lineage>
</organism>